<evidence type="ECO:0000256" key="8">
    <source>
        <dbReference type="SAM" id="MobiDB-lite"/>
    </source>
</evidence>
<evidence type="ECO:0000256" key="3">
    <source>
        <dbReference type="ARBA" id="ARBA00022454"/>
    </source>
</evidence>
<feature type="compositionally biased region" description="Polar residues" evidence="8">
    <location>
        <begin position="819"/>
        <end position="836"/>
    </location>
</feature>
<keyword evidence="4 11" id="KW-0489">Methyltransferase</keyword>
<evidence type="ECO:0000256" key="4">
    <source>
        <dbReference type="ARBA" id="ARBA00022603"/>
    </source>
</evidence>
<evidence type="ECO:0000256" key="2">
    <source>
        <dbReference type="ARBA" id="ARBA00004286"/>
    </source>
</evidence>
<dbReference type="GO" id="GO:0032259">
    <property type="term" value="P:methylation"/>
    <property type="evidence" value="ECO:0007669"/>
    <property type="project" value="UniProtKB-KW"/>
</dbReference>
<evidence type="ECO:0000256" key="6">
    <source>
        <dbReference type="ARBA" id="ARBA00022691"/>
    </source>
</evidence>
<feature type="region of interest" description="Disordered" evidence="8">
    <location>
        <begin position="683"/>
        <end position="703"/>
    </location>
</feature>
<dbReference type="Pfam" id="PF00856">
    <property type="entry name" value="SET"/>
    <property type="match status" value="1"/>
</dbReference>
<dbReference type="SUPFAM" id="SSF82199">
    <property type="entry name" value="SET domain"/>
    <property type="match status" value="1"/>
</dbReference>
<evidence type="ECO:0000256" key="5">
    <source>
        <dbReference type="ARBA" id="ARBA00022679"/>
    </source>
</evidence>
<accession>A0A1C6YE70</accession>
<feature type="compositionally biased region" description="Acidic residues" evidence="8">
    <location>
        <begin position="797"/>
        <end position="818"/>
    </location>
</feature>
<feature type="domain" description="Post-SET" evidence="10">
    <location>
        <begin position="2047"/>
        <end position="2063"/>
    </location>
</feature>
<evidence type="ECO:0000313" key="12">
    <source>
        <dbReference type="Proteomes" id="UP000507536"/>
    </source>
</evidence>
<dbReference type="SUPFAM" id="SSF88697">
    <property type="entry name" value="PUA domain-like"/>
    <property type="match status" value="1"/>
</dbReference>
<name>A0A1C6YE70_PLACE</name>
<feature type="compositionally biased region" description="Polar residues" evidence="8">
    <location>
        <begin position="305"/>
        <end position="322"/>
    </location>
</feature>
<feature type="compositionally biased region" description="Basic and acidic residues" evidence="8">
    <location>
        <begin position="323"/>
        <end position="332"/>
    </location>
</feature>
<proteinExistence type="predicted"/>
<feature type="region of interest" description="Disordered" evidence="8">
    <location>
        <begin position="305"/>
        <end position="332"/>
    </location>
</feature>
<organism evidence="11 12">
    <name type="scientific">Plasmodium chabaudi adami</name>
    <dbReference type="NCBI Taxonomy" id="5826"/>
    <lineage>
        <taxon>Eukaryota</taxon>
        <taxon>Sar</taxon>
        <taxon>Alveolata</taxon>
        <taxon>Apicomplexa</taxon>
        <taxon>Aconoidasida</taxon>
        <taxon>Haemosporida</taxon>
        <taxon>Plasmodiidae</taxon>
        <taxon>Plasmodium</taxon>
        <taxon>Plasmodium (Vinckeia)</taxon>
    </lineage>
</organism>
<dbReference type="EMBL" id="LT608189">
    <property type="protein sequence ID" value="SCM21441.1"/>
    <property type="molecule type" value="Genomic_DNA"/>
</dbReference>
<comment type="subcellular location">
    <subcellularLocation>
        <location evidence="2">Chromosome</location>
    </subcellularLocation>
    <subcellularLocation>
        <location evidence="1">Nucleus</location>
    </subcellularLocation>
</comment>
<feature type="compositionally biased region" description="Basic and acidic residues" evidence="8">
    <location>
        <begin position="916"/>
        <end position="958"/>
    </location>
</feature>
<evidence type="ECO:0000256" key="7">
    <source>
        <dbReference type="ARBA" id="ARBA00023242"/>
    </source>
</evidence>
<dbReference type="InterPro" id="IPR003616">
    <property type="entry name" value="Post-SET_dom"/>
</dbReference>
<evidence type="ECO:0000256" key="1">
    <source>
        <dbReference type="ARBA" id="ARBA00004123"/>
    </source>
</evidence>
<evidence type="ECO:0000259" key="9">
    <source>
        <dbReference type="PROSITE" id="PS50280"/>
    </source>
</evidence>
<dbReference type="GO" id="GO:0005694">
    <property type="term" value="C:chromosome"/>
    <property type="evidence" value="ECO:0007669"/>
    <property type="project" value="UniProtKB-SubCell"/>
</dbReference>
<dbReference type="InterPro" id="IPR046341">
    <property type="entry name" value="SET_dom_sf"/>
</dbReference>
<evidence type="ECO:0000259" key="10">
    <source>
        <dbReference type="PROSITE" id="PS50868"/>
    </source>
</evidence>
<reference evidence="11 12" key="1">
    <citation type="submission" date="2016-08" db="EMBL/GenBank/DDBJ databases">
        <authorList>
            <consortium name="Pathogen Informatics"/>
        </authorList>
    </citation>
    <scope>NUCLEOTIDE SEQUENCE [LARGE SCALE GENOMIC DNA]</scope>
    <source>
        <strain evidence="11 12">DS</strain>
    </source>
</reference>
<dbReference type="EC" id="2.1.1.43" evidence="11"/>
<dbReference type="GO" id="GO:0008168">
    <property type="term" value="F:methyltransferase activity"/>
    <property type="evidence" value="ECO:0007669"/>
    <property type="project" value="UniProtKB-KW"/>
</dbReference>
<feature type="compositionally biased region" description="Basic and acidic residues" evidence="8">
    <location>
        <begin position="776"/>
        <end position="788"/>
    </location>
</feature>
<feature type="region of interest" description="Disordered" evidence="8">
    <location>
        <begin position="776"/>
        <end position="958"/>
    </location>
</feature>
<evidence type="ECO:0000313" key="11">
    <source>
        <dbReference type="EMBL" id="SCM21441.1"/>
    </source>
</evidence>
<dbReference type="PANTHER" id="PTHR22884">
    <property type="entry name" value="SET DOMAIN PROTEINS"/>
    <property type="match status" value="1"/>
</dbReference>
<dbReference type="InterPro" id="IPR050777">
    <property type="entry name" value="SET2_Histone-Lys_MeTrsfase"/>
</dbReference>
<dbReference type="SMART" id="SM00317">
    <property type="entry name" value="SET"/>
    <property type="match status" value="1"/>
</dbReference>
<feature type="compositionally biased region" description="Acidic residues" evidence="8">
    <location>
        <begin position="904"/>
        <end position="914"/>
    </location>
</feature>
<dbReference type="GO" id="GO:0005634">
    <property type="term" value="C:nucleus"/>
    <property type="evidence" value="ECO:0007669"/>
    <property type="project" value="UniProtKB-SubCell"/>
</dbReference>
<keyword evidence="3" id="KW-0158">Chromosome</keyword>
<keyword evidence="6" id="KW-0949">S-adenosyl-L-methionine</keyword>
<dbReference type="Proteomes" id="UP000507536">
    <property type="component" value="Chromosome 9"/>
</dbReference>
<dbReference type="InterPro" id="IPR001214">
    <property type="entry name" value="SET_dom"/>
</dbReference>
<feature type="compositionally biased region" description="Low complexity" evidence="8">
    <location>
        <begin position="853"/>
        <end position="862"/>
    </location>
</feature>
<keyword evidence="5 11" id="KW-0808">Transferase</keyword>
<protein>
    <submittedName>
        <fullName evidence="11">SET domain protein, putative</fullName>
        <ecNumber evidence="11">2.1.1.43</ecNumber>
    </submittedName>
</protein>
<dbReference type="Gene3D" id="2.170.270.10">
    <property type="entry name" value="SET domain"/>
    <property type="match status" value="1"/>
</dbReference>
<feature type="compositionally biased region" description="Basic residues" evidence="8">
    <location>
        <begin position="392"/>
        <end position="419"/>
    </location>
</feature>
<gene>
    <name evidence="11" type="ORF">PCHDS_000218500</name>
</gene>
<dbReference type="InterPro" id="IPR015947">
    <property type="entry name" value="PUA-like_sf"/>
</dbReference>
<sequence>MKEQVIGAMDDDGETDQTLSRLSSNNITTQINNRNDDISNHISNSGSIRKYANVSNCEHENNDSLIAENTKQYDEQYGEQYDEQYDEQYVEQYDEQNESENEMIYSNNNGEKECMIIDTDDEMKHSGLIHVQEDNINNLPSTIMLEGNPEMVANLQKNGSPNLATNNMRHENNTKLIGDEKNKSKEKYYINLCSNNNTAENVFINESAVDDNQNYVENGQDDNADNIISNGNENGNIKEKKKIGLKIMRRTSQPNNGYENKREENLLNPNNIKVGRKRGRREKSSLKNENGFLAIDNNNSVVCSSNHISPNSTDPTISNNSKDNTDLKNDNMIDVKGINNSTPITINDSNSINNSNQICVSENKDKICDNNNNMTELKEYGAVKFENENKPIRRRRRKRKLKRGNTKEKKKGIRRRRRSQSVLANNGNIKYKIGQPNMGTMYENVNNNNNNMYYYGYDNLDNMTNKVSNIKISKHFFLKMDDDNTSESSASSSSATNKRLKNIIIIFDQKYNMGFICKVPKRYLTTEEEGTLLKLIEKLNGERFNFNNIISSKDSVIEQFMLYNLFSYDITTLKSSLKLIYTFCLFKNLRLYFQIQNKHIRIEENPISSWRIKDNLLDTHSIIISMFNNYYRNMNKDKLTAIDFINSYYFNIHNIKFAKKNVQPNKTYDNIIEMDHNNEIDNNNNNTEINRRGTKIKGRGKRRTKEICIKKEKGKRRGRRSRKNKSYLYDNYKYENNEFNNIDTKKIIRRRRGKWGYKLIAKEKENQIVKDEKSNDEIVRGRRGSHIERNKRRNNLNEDENGNENELADENGLADENESYQGDANNLDNKSPVNTDDQTKDENMNRGRSSNTKNNLKNLIKIENPDYYDITNMKNNENEQNDISRTDENNNDFDLDPQKNENQNYDDQDEENYSECDGKKRNEMICSDRDSNHSYRENNSEIADDHNKLNLDSKDADNEQNKNEEMDFIYVKNKLNYNNNSNDIINIGSSNETGIDIEQNDNMVLRKDNSESSLSYSSINNNVRCKVEESDVVENASNNECENDMSIKNGEKCVEENNTIIKDDNEVDAEKGLVGRRGIKNEVNMEYKKKIILRRRNTKEENNITNEGGLTKGGSSNMNGNNNGVLIKDGKEGVFCNNISLIKRRRRRRRISKKTKIQKTIEKGKETIVRRRRRRRRKNINSDDNYTEDVIKLENVSIMLLERIKNNYKMLIENNELKKKQEMNQYNNNANANPNSYNYMDNRNSSGYINDKNREIGASTVEGSHQYNGNYMQSGSGMNNINNGISSNNNNGNTTGIIDANNTVRTQNNDNMMGNHTNEGVPYPNNTPNNFEGTLNGNTDGNDKNLNNESNMNTYMDGNYNNSIANGNQMNQMNYNNFQNSLVKTELSEKEKKYMLTIDSIYNSNFNILDIKVNTHFSHNYHIALFFLCKYTSYNLFLHPINKNEHIVSSIILNSKNDILTDNGNCFVLKYLLSFLSNKISSLRKCYANALYNSYLLQMPIRIFRHNNLKTKYGPNYGIRYDGIYKIANAFTVNDYSTSEYKRDILYVFKRLYMDKCFIPSNCRFYNNIYERKKNLDEKNSVSINVFYNNEIIMTLRVPYIKNYKSTAFTNFNHIYKFIRKKCIAENLATEWLNSDVRVYEECMKEYKQMKVKDLGQSSKANQDILNENMNDIKRMDTNNGTTQIYQPTEEENKRKHSINKNALKGKYPFWCLGKYLPMVLMLETLCFEKEVNENKMIRTKNLKNLDISIKKCEISINCELAKRPAHLFIPIKSKEAISAYIELKKPFKDDWNPYEDLSAGKEKFKIPVENEVDNDLPPMNFTYVNKTIFFSRLPPYNLLPLCSGCTPQNYNKKDFDEIYINGYCKALKHKRTNEIYCDGNKSYDINDFNVLAACSGNCLCDPLKCINKFPEGLHYPVKVVKTVDVGWDIVACSHIKANSLIMHYVGEITTRKEMISREHEYDKKGYFNYFIETAEVDETYADDWKIPCIDALFISNVARFLNHSCEPNVNVITIWRGDSYPSVGIFSSRDISPNEPLKYHYGINYKNIKCMCRSKKCKGYIG</sequence>
<feature type="region of interest" description="Disordered" evidence="8">
    <location>
        <begin position="390"/>
        <end position="427"/>
    </location>
</feature>
<feature type="compositionally biased region" description="Basic residues" evidence="8">
    <location>
        <begin position="692"/>
        <end position="703"/>
    </location>
</feature>
<keyword evidence="7" id="KW-0539">Nucleus</keyword>
<dbReference type="PROSITE" id="PS50868">
    <property type="entry name" value="POST_SET"/>
    <property type="match status" value="1"/>
</dbReference>
<feature type="domain" description="SET" evidence="9">
    <location>
        <begin position="1916"/>
        <end position="2043"/>
    </location>
</feature>
<dbReference type="PROSITE" id="PS50280">
    <property type="entry name" value="SET"/>
    <property type="match status" value="1"/>
</dbReference>